<evidence type="ECO:0000313" key="7">
    <source>
        <dbReference type="EMBL" id="ABW25298.1"/>
    </source>
</evidence>
<dbReference type="KEGG" id="amr:AM1_0212"/>
<dbReference type="GO" id="GO:0019825">
    <property type="term" value="F:oxygen binding"/>
    <property type="evidence" value="ECO:0007669"/>
    <property type="project" value="InterPro"/>
</dbReference>
<evidence type="ECO:0000256" key="1">
    <source>
        <dbReference type="ARBA" id="ARBA00022617"/>
    </source>
</evidence>
<dbReference type="EMBL" id="CP000828">
    <property type="protein sequence ID" value="ABW25298.1"/>
    <property type="molecule type" value="Genomic_DNA"/>
</dbReference>
<dbReference type="OrthoDB" id="510157at2"/>
<dbReference type="GO" id="GO:0046872">
    <property type="term" value="F:metal ion binding"/>
    <property type="evidence" value="ECO:0007669"/>
    <property type="project" value="UniProtKB-KW"/>
</dbReference>
<dbReference type="Proteomes" id="UP000000268">
    <property type="component" value="Chromosome"/>
</dbReference>
<organism evidence="7 8">
    <name type="scientific">Acaryochloris marina (strain MBIC 11017)</name>
    <dbReference type="NCBI Taxonomy" id="329726"/>
    <lineage>
        <taxon>Bacteria</taxon>
        <taxon>Bacillati</taxon>
        <taxon>Cyanobacteriota</taxon>
        <taxon>Cyanophyceae</taxon>
        <taxon>Acaryochloridales</taxon>
        <taxon>Acaryochloridaceae</taxon>
        <taxon>Acaryochloris</taxon>
    </lineage>
</organism>
<dbReference type="RefSeq" id="WP_012160909.1">
    <property type="nucleotide sequence ID" value="NC_009925.1"/>
</dbReference>
<dbReference type="STRING" id="329726.AM1_0212"/>
<accession>B0C7N8</accession>
<evidence type="ECO:0000256" key="4">
    <source>
        <dbReference type="ARBA" id="ARBA00023004"/>
    </source>
</evidence>
<evidence type="ECO:0000313" key="8">
    <source>
        <dbReference type="Proteomes" id="UP000000268"/>
    </source>
</evidence>
<dbReference type="GO" id="GO:0020037">
    <property type="term" value="F:heme binding"/>
    <property type="evidence" value="ECO:0007669"/>
    <property type="project" value="InterPro"/>
</dbReference>
<protein>
    <submittedName>
        <fullName evidence="7">Globin domain protein</fullName>
    </submittedName>
</protein>
<dbReference type="Gene3D" id="1.10.490.10">
    <property type="entry name" value="Globins"/>
    <property type="match status" value="1"/>
</dbReference>
<sequence>MALQTELLTNSFDLLRENEAEFTQVFYGTLFTDYPQVKPLFSNTHMDEQAKKLFASLLLVVNNLTKPDALSSALKGLGTRHVKYGVLPEHYPLVGSTLLKSMAATLKDQWTPDIEAAWTDAYGAITEIMLEGTDYPEEVLISESMSAT</sequence>
<dbReference type="PANTHER" id="PTHR43396">
    <property type="entry name" value="FLAVOHEMOPROTEIN"/>
    <property type="match status" value="1"/>
</dbReference>
<dbReference type="GO" id="GO:0005344">
    <property type="term" value="F:oxygen carrier activity"/>
    <property type="evidence" value="ECO:0007669"/>
    <property type="project" value="UniProtKB-KW"/>
</dbReference>
<dbReference type="Pfam" id="PF00042">
    <property type="entry name" value="Globin"/>
    <property type="match status" value="1"/>
</dbReference>
<dbReference type="eggNOG" id="COG1017">
    <property type="taxonomic scope" value="Bacteria"/>
</dbReference>
<keyword evidence="2 5" id="KW-0561">Oxygen transport</keyword>
<dbReference type="HOGENOM" id="CLU_003827_13_3_3"/>
<dbReference type="AlphaFoldDB" id="B0C7N8"/>
<evidence type="ECO:0000256" key="2">
    <source>
        <dbReference type="ARBA" id="ARBA00022621"/>
    </source>
</evidence>
<dbReference type="GO" id="GO:0071949">
    <property type="term" value="F:FAD binding"/>
    <property type="evidence" value="ECO:0007669"/>
    <property type="project" value="TreeGrafter"/>
</dbReference>
<keyword evidence="8" id="KW-1185">Reference proteome</keyword>
<evidence type="ECO:0000256" key="3">
    <source>
        <dbReference type="ARBA" id="ARBA00022723"/>
    </source>
</evidence>
<reference evidence="7 8" key="1">
    <citation type="journal article" date="2008" name="Proc. Natl. Acad. Sci. U.S.A.">
        <title>Niche adaptation and genome expansion in the chlorophyll d-producing cyanobacterium Acaryochloris marina.</title>
        <authorList>
            <person name="Swingley W.D."/>
            <person name="Chen M."/>
            <person name="Cheung P.C."/>
            <person name="Conrad A.L."/>
            <person name="Dejesa L.C."/>
            <person name="Hao J."/>
            <person name="Honchak B.M."/>
            <person name="Karbach L.E."/>
            <person name="Kurdoglu A."/>
            <person name="Lahiri S."/>
            <person name="Mastrian S.D."/>
            <person name="Miyashita H."/>
            <person name="Page L."/>
            <person name="Ramakrishna P."/>
            <person name="Satoh S."/>
            <person name="Sattley W.M."/>
            <person name="Shimada Y."/>
            <person name="Taylor H.L."/>
            <person name="Tomo T."/>
            <person name="Tsuchiya T."/>
            <person name="Wang Z.T."/>
            <person name="Raymond J."/>
            <person name="Mimuro M."/>
            <person name="Blankenship R.E."/>
            <person name="Touchman J.W."/>
        </authorList>
    </citation>
    <scope>NUCLEOTIDE SEQUENCE [LARGE SCALE GENOMIC DNA]</scope>
    <source>
        <strain evidence="8">MBIC 11017</strain>
    </source>
</reference>
<dbReference type="InterPro" id="IPR000971">
    <property type="entry name" value="Globin"/>
</dbReference>
<dbReference type="SUPFAM" id="SSF46458">
    <property type="entry name" value="Globin-like"/>
    <property type="match status" value="1"/>
</dbReference>
<keyword evidence="4" id="KW-0408">Iron</keyword>
<dbReference type="CDD" id="cd12131">
    <property type="entry name" value="HGbI-like"/>
    <property type="match status" value="1"/>
</dbReference>
<dbReference type="GO" id="GO:0008941">
    <property type="term" value="F:nitric oxide dioxygenase NAD(P)H activity"/>
    <property type="evidence" value="ECO:0007669"/>
    <property type="project" value="TreeGrafter"/>
</dbReference>
<dbReference type="InterPro" id="IPR012292">
    <property type="entry name" value="Globin/Proto"/>
</dbReference>
<proteinExistence type="inferred from homology"/>
<dbReference type="PANTHER" id="PTHR43396:SF3">
    <property type="entry name" value="FLAVOHEMOPROTEIN"/>
    <property type="match status" value="1"/>
</dbReference>
<keyword evidence="1 5" id="KW-0349">Heme</keyword>
<dbReference type="PROSITE" id="PS01033">
    <property type="entry name" value="GLOBIN"/>
    <property type="match status" value="1"/>
</dbReference>
<evidence type="ECO:0000256" key="5">
    <source>
        <dbReference type="RuleBase" id="RU000356"/>
    </source>
</evidence>
<evidence type="ECO:0000259" key="6">
    <source>
        <dbReference type="PROSITE" id="PS01033"/>
    </source>
</evidence>
<dbReference type="InterPro" id="IPR009050">
    <property type="entry name" value="Globin-like_sf"/>
</dbReference>
<dbReference type="GO" id="GO:0046210">
    <property type="term" value="P:nitric oxide catabolic process"/>
    <property type="evidence" value="ECO:0007669"/>
    <property type="project" value="TreeGrafter"/>
</dbReference>
<gene>
    <name evidence="7" type="ordered locus">AM1_0212</name>
</gene>
<comment type="similarity">
    <text evidence="5">Belongs to the globin family.</text>
</comment>
<dbReference type="GO" id="GO:0071500">
    <property type="term" value="P:cellular response to nitrosative stress"/>
    <property type="evidence" value="ECO:0007669"/>
    <property type="project" value="TreeGrafter"/>
</dbReference>
<name>B0C7N8_ACAM1</name>
<feature type="domain" description="Globin" evidence="6">
    <location>
        <begin position="1"/>
        <end position="134"/>
    </location>
</feature>
<keyword evidence="3" id="KW-0479">Metal-binding</keyword>
<keyword evidence="5" id="KW-0813">Transport</keyword>